<evidence type="ECO:0000256" key="4">
    <source>
        <dbReference type="ARBA" id="ARBA00022840"/>
    </source>
</evidence>
<dbReference type="GO" id="GO:0005524">
    <property type="term" value="F:ATP binding"/>
    <property type="evidence" value="ECO:0007669"/>
    <property type="project" value="UniProtKB-KW"/>
</dbReference>
<evidence type="ECO:0000256" key="1">
    <source>
        <dbReference type="ARBA" id="ARBA00005417"/>
    </source>
</evidence>
<accession>A0A1C3HFZ5</accession>
<dbReference type="AlphaFoldDB" id="A0A1C3HFZ5"/>
<dbReference type="PROSITE" id="PS00211">
    <property type="entry name" value="ABC_TRANSPORTER_1"/>
    <property type="match status" value="1"/>
</dbReference>
<dbReference type="InterPro" id="IPR003439">
    <property type="entry name" value="ABC_transporter-like_ATP-bd"/>
</dbReference>
<comment type="similarity">
    <text evidence="1">Belongs to the ABC transporter superfamily.</text>
</comment>
<keyword evidence="4 6" id="KW-0067">ATP-binding</keyword>
<sequence length="246" mass="26521">MTSPLLPPGIQVRDLSLRFGQQIVFDRLSFDIAGGSFVALLGASGAGKTSLLKIIAGLERATSGTVTGSDGLPIAGRIAYMGQKDLLYPWLTVEENVALGSRLRGETPDRAWVAHLLERVGLAAHGRSLPAALSGGMRQRAAIARTLYERQPIVLMDEPFSALDAITRAEIQSLAAELLTQNTVLLITHDPMEACRLSHRLLVLSPWPLGLDDSHRISGQPPRAPDDADLLRSQAELLQQLVRAAQ</sequence>
<dbReference type="GO" id="GO:0016887">
    <property type="term" value="F:ATP hydrolysis activity"/>
    <property type="evidence" value="ECO:0007669"/>
    <property type="project" value="InterPro"/>
</dbReference>
<proteinExistence type="inferred from homology"/>
<dbReference type="PANTHER" id="PTHR42788">
    <property type="entry name" value="TAURINE IMPORT ATP-BINDING PROTEIN-RELATED"/>
    <property type="match status" value="1"/>
</dbReference>
<dbReference type="Pfam" id="PF00005">
    <property type="entry name" value="ABC_tran"/>
    <property type="match status" value="1"/>
</dbReference>
<dbReference type="SUPFAM" id="SSF52540">
    <property type="entry name" value="P-loop containing nucleoside triphosphate hydrolases"/>
    <property type="match status" value="1"/>
</dbReference>
<feature type="domain" description="ABC transporter" evidence="5">
    <location>
        <begin position="10"/>
        <end position="231"/>
    </location>
</feature>
<dbReference type="EMBL" id="LT575490">
    <property type="protein sequence ID" value="SAY43967.1"/>
    <property type="molecule type" value="Genomic_DNA"/>
</dbReference>
<dbReference type="PROSITE" id="PS50893">
    <property type="entry name" value="ABC_TRANSPORTER_2"/>
    <property type="match status" value="1"/>
</dbReference>
<dbReference type="EC" id="3.6.3.-" evidence="6"/>
<keyword evidence="6" id="KW-0378">Hydrolase</keyword>
<protein>
    <submittedName>
        <fullName evidence="6">Aliphatic sulfonates import ATP-binding protein SsuB</fullName>
        <ecNumber evidence="6">3.6.3.-</ecNumber>
    </submittedName>
</protein>
<evidence type="ECO:0000256" key="3">
    <source>
        <dbReference type="ARBA" id="ARBA00022741"/>
    </source>
</evidence>
<keyword evidence="2" id="KW-0813">Transport</keyword>
<evidence type="ECO:0000259" key="5">
    <source>
        <dbReference type="PROSITE" id="PS50893"/>
    </source>
</evidence>
<name>A0A1C3HFZ5_SERMA</name>
<evidence type="ECO:0000313" key="6">
    <source>
        <dbReference type="EMBL" id="SAY43967.1"/>
    </source>
</evidence>
<dbReference type="InterPro" id="IPR027417">
    <property type="entry name" value="P-loop_NTPase"/>
</dbReference>
<dbReference type="PANTHER" id="PTHR42788:SF19">
    <property type="entry name" value="ALIPHATIC SULFONATES IMPORT ATP-BINDING PROTEIN SSUB 2"/>
    <property type="match status" value="1"/>
</dbReference>
<evidence type="ECO:0000256" key="2">
    <source>
        <dbReference type="ARBA" id="ARBA00022448"/>
    </source>
</evidence>
<organism evidence="6">
    <name type="scientific">Serratia marcescens</name>
    <dbReference type="NCBI Taxonomy" id="615"/>
    <lineage>
        <taxon>Bacteria</taxon>
        <taxon>Pseudomonadati</taxon>
        <taxon>Pseudomonadota</taxon>
        <taxon>Gammaproteobacteria</taxon>
        <taxon>Enterobacterales</taxon>
        <taxon>Yersiniaceae</taxon>
        <taxon>Serratia</taxon>
    </lineage>
</organism>
<reference evidence="6" key="1">
    <citation type="submission" date="2016-05" db="EMBL/GenBank/DDBJ databases">
        <authorList>
            <person name="Cock P.J.A."/>
            <person name="Cock P.J.A."/>
        </authorList>
    </citation>
    <scope>NUCLEOTIDE SEQUENCE</scope>
    <source>
        <strain evidence="6">PWN146_assembly</strain>
    </source>
</reference>
<dbReference type="InterPro" id="IPR017871">
    <property type="entry name" value="ABC_transporter-like_CS"/>
</dbReference>
<dbReference type="Gene3D" id="3.40.50.300">
    <property type="entry name" value="P-loop containing nucleotide triphosphate hydrolases"/>
    <property type="match status" value="1"/>
</dbReference>
<dbReference type="SMART" id="SM00382">
    <property type="entry name" value="AAA"/>
    <property type="match status" value="1"/>
</dbReference>
<dbReference type="InterPro" id="IPR050166">
    <property type="entry name" value="ABC_transporter_ATP-bind"/>
</dbReference>
<gene>
    <name evidence="6" type="primary">ssuB_2</name>
    <name evidence="6" type="ORF">PWN146_02662</name>
</gene>
<keyword evidence="3" id="KW-0547">Nucleotide-binding</keyword>
<dbReference type="InterPro" id="IPR003593">
    <property type="entry name" value="AAA+_ATPase"/>
</dbReference>